<evidence type="ECO:0000313" key="2">
    <source>
        <dbReference type="Proteomes" id="UP001597383"/>
    </source>
</evidence>
<organism evidence="1 2">
    <name type="scientific">Ornithinibacillus salinisoli</name>
    <dbReference type="NCBI Taxonomy" id="1848459"/>
    <lineage>
        <taxon>Bacteria</taxon>
        <taxon>Bacillati</taxon>
        <taxon>Bacillota</taxon>
        <taxon>Bacilli</taxon>
        <taxon>Bacillales</taxon>
        <taxon>Bacillaceae</taxon>
        <taxon>Ornithinibacillus</taxon>
    </lineage>
</organism>
<dbReference type="RefSeq" id="WP_377555127.1">
    <property type="nucleotide sequence ID" value="NZ_JBHUHQ010000007.1"/>
</dbReference>
<accession>A0ABW4VXX0</accession>
<reference evidence="2" key="1">
    <citation type="journal article" date="2019" name="Int. J. Syst. Evol. Microbiol.">
        <title>The Global Catalogue of Microorganisms (GCM) 10K type strain sequencing project: providing services to taxonomists for standard genome sequencing and annotation.</title>
        <authorList>
            <consortium name="The Broad Institute Genomics Platform"/>
            <consortium name="The Broad Institute Genome Sequencing Center for Infectious Disease"/>
            <person name="Wu L."/>
            <person name="Ma J."/>
        </authorList>
    </citation>
    <scope>NUCLEOTIDE SEQUENCE [LARGE SCALE GENOMIC DNA]</scope>
    <source>
        <strain evidence="2">R28</strain>
    </source>
</reference>
<comment type="caution">
    <text evidence="1">The sequence shown here is derived from an EMBL/GenBank/DDBJ whole genome shotgun (WGS) entry which is preliminary data.</text>
</comment>
<protein>
    <submittedName>
        <fullName evidence="1">DUF1062 domain-containing protein</fullName>
    </submittedName>
</protein>
<proteinExistence type="predicted"/>
<name>A0ABW4VXX0_9BACI</name>
<dbReference type="Proteomes" id="UP001597383">
    <property type="component" value="Unassembled WGS sequence"/>
</dbReference>
<dbReference type="EMBL" id="JBHUHQ010000007">
    <property type="protein sequence ID" value="MFD2043400.1"/>
    <property type="molecule type" value="Genomic_DNA"/>
</dbReference>
<evidence type="ECO:0000313" key="1">
    <source>
        <dbReference type="EMBL" id="MFD2043400.1"/>
    </source>
</evidence>
<dbReference type="Pfam" id="PF06353">
    <property type="entry name" value="DUF1062"/>
    <property type="match status" value="1"/>
</dbReference>
<gene>
    <name evidence="1" type="ORF">ACFSJF_03815</name>
</gene>
<dbReference type="InterPro" id="IPR009412">
    <property type="entry name" value="DUF1062"/>
</dbReference>
<keyword evidence="2" id="KW-1185">Reference proteome</keyword>
<sequence length="197" mass="23270">MSSNNVLTCEIIAQETPYVTRNCSKCKRITEFNCSEKFRVNANQKMVDIWLIYNCIHCEGTWNYPILSRVHVNKINSILHEKFMNNDQETSWYYAFQINQLRKLCKDVNTDIRYELRKEYLGSMTNETTIRLCCKYDFGLRIDKLIAEIFDISRTKVNKLAQDGMLLLHPKINMKNKITDDIQITVKGDWYSIDTLT</sequence>